<dbReference type="PANTHER" id="PTHR12956">
    <property type="entry name" value="ALKALINE CERAMIDASE-RELATED"/>
    <property type="match status" value="1"/>
</dbReference>
<evidence type="ECO:0000313" key="3">
    <source>
        <dbReference type="EMBL" id="PRQ38848.1"/>
    </source>
</evidence>
<evidence type="ECO:0000313" key="4">
    <source>
        <dbReference type="Proteomes" id="UP000238479"/>
    </source>
</evidence>
<dbReference type="Pfam" id="PF04765">
    <property type="entry name" value="TOD1_MUCI70"/>
    <property type="match status" value="1"/>
</dbReference>
<dbReference type="EMBL" id="PDCK01000042">
    <property type="protein sequence ID" value="PRQ38848.1"/>
    <property type="molecule type" value="Genomic_DNA"/>
</dbReference>
<organism evidence="3 4">
    <name type="scientific">Rosa chinensis</name>
    <name type="common">China rose</name>
    <dbReference type="NCBI Taxonomy" id="74649"/>
    <lineage>
        <taxon>Eukaryota</taxon>
        <taxon>Viridiplantae</taxon>
        <taxon>Streptophyta</taxon>
        <taxon>Embryophyta</taxon>
        <taxon>Tracheophyta</taxon>
        <taxon>Spermatophyta</taxon>
        <taxon>Magnoliopsida</taxon>
        <taxon>eudicotyledons</taxon>
        <taxon>Gunneridae</taxon>
        <taxon>Pentapetalae</taxon>
        <taxon>rosids</taxon>
        <taxon>fabids</taxon>
        <taxon>Rosales</taxon>
        <taxon>Rosaceae</taxon>
        <taxon>Rosoideae</taxon>
        <taxon>Rosoideae incertae sedis</taxon>
        <taxon>Rosa</taxon>
    </lineage>
</organism>
<reference evidence="3 4" key="1">
    <citation type="journal article" date="2018" name="Nat. Genet.">
        <title>The Rosa genome provides new insights in the design of modern roses.</title>
        <authorList>
            <person name="Bendahmane M."/>
        </authorList>
    </citation>
    <scope>NUCLEOTIDE SEQUENCE [LARGE SCALE GENOMIC DNA]</scope>
    <source>
        <strain evidence="4">cv. Old Blush</strain>
    </source>
</reference>
<comment type="caution">
    <text evidence="3">The sequence shown here is derived from an EMBL/GenBank/DDBJ whole genome shotgun (WGS) entry which is preliminary data.</text>
</comment>
<sequence>MLNNKSISIAVSDEESDELGRMRVQVRRKRKKHHHRFKNGVVRNLVRYWPLFWALVIFLGAIGLLLYEAWTIGWKSPQLNNSELAAVNNYLNRLDPITEVVRGVTQRCLPILSPEQLEHLEVPVPQDSTSPVKKLIYTTENDAPLLGRRYNTLSQEHTDATRFNLFTGNQTLDQRGEMFKVNETVTINCGFYSESGGFKISNEDNNYMKSCDIVVSTCAFGGGDDLYQPIGMSEASLQKVCFVAFWDEVTVSTQESAEHRIGEDGFIGKWRIVVVRDLPFADQRLNGKIPKMLAHRLFPHSKYSIWVDSKSQFRRDPLGVLEALLWRTNSVLAISEHGARSSIYDEAKAVVKKNKAKPEEVEVQLTQYRSDGLPEDKRFNGKKALAEASVIVRGHTPLTNMFMCLWFNEVVRFTSRDQLSFPYVLWRLKGLKNINMFPVCTRKDLVNSMGHIRKAMPLSI</sequence>
<dbReference type="OrthoDB" id="1905162at2759"/>
<dbReference type="InterPro" id="IPR048354">
    <property type="entry name" value="TOD1_MUCI70_glycTrfase_dom"/>
</dbReference>
<protein>
    <recommendedName>
        <fullName evidence="2">TOD1/MUCI70 glycosyltransferase-like domain-containing protein</fullName>
    </recommendedName>
</protein>
<gene>
    <name evidence="3" type="ORF">RchiOBHm_Chr4g0418501</name>
</gene>
<keyword evidence="1" id="KW-1133">Transmembrane helix</keyword>
<dbReference type="Gramene" id="PRQ38848">
    <property type="protein sequence ID" value="PRQ38848"/>
    <property type="gene ID" value="RchiOBHm_Chr4g0418501"/>
</dbReference>
<proteinExistence type="predicted"/>
<evidence type="ECO:0000259" key="2">
    <source>
        <dbReference type="Pfam" id="PF04765"/>
    </source>
</evidence>
<feature type="transmembrane region" description="Helical" evidence="1">
    <location>
        <begin position="48"/>
        <end position="67"/>
    </location>
</feature>
<evidence type="ECO:0000256" key="1">
    <source>
        <dbReference type="SAM" id="Phobius"/>
    </source>
</evidence>
<name>A0A2P6QXB9_ROSCH</name>
<keyword evidence="1" id="KW-0472">Membrane</keyword>
<keyword evidence="4" id="KW-1185">Reference proteome</keyword>
<feature type="domain" description="TOD1/MUCI70 glycosyltransferase-like" evidence="2">
    <location>
        <begin position="156"/>
        <end position="451"/>
    </location>
</feature>
<keyword evidence="1" id="KW-0812">Transmembrane</keyword>
<dbReference type="STRING" id="74649.A0A2P6QXB9"/>
<accession>A0A2P6QXB9</accession>
<dbReference type="Proteomes" id="UP000238479">
    <property type="component" value="Chromosome 4"/>
</dbReference>
<dbReference type="PANTHER" id="PTHR12956:SF17">
    <property type="entry name" value="OS01G0749100 PROTEIN"/>
    <property type="match status" value="1"/>
</dbReference>
<dbReference type="InterPro" id="IPR006852">
    <property type="entry name" value="TOD1_MUCI70"/>
</dbReference>
<dbReference type="OMA" id="YEPIGMS"/>
<dbReference type="AlphaFoldDB" id="A0A2P6QXB9"/>